<protein>
    <submittedName>
        <fullName evidence="2">Uncharacterized protein</fullName>
    </submittedName>
</protein>
<feature type="coiled-coil region" evidence="1">
    <location>
        <begin position="100"/>
        <end position="129"/>
    </location>
</feature>
<dbReference type="AlphaFoldDB" id="X6MRW8"/>
<reference evidence="2 3" key="1">
    <citation type="journal article" date="2013" name="Curr. Biol.">
        <title>The Genome of the Foraminiferan Reticulomyxa filosa.</title>
        <authorList>
            <person name="Glockner G."/>
            <person name="Hulsmann N."/>
            <person name="Schleicher M."/>
            <person name="Noegel A.A."/>
            <person name="Eichinger L."/>
            <person name="Gallinger C."/>
            <person name="Pawlowski J."/>
            <person name="Sierra R."/>
            <person name="Euteneuer U."/>
            <person name="Pillet L."/>
            <person name="Moustafa A."/>
            <person name="Platzer M."/>
            <person name="Groth M."/>
            <person name="Szafranski K."/>
            <person name="Schliwa M."/>
        </authorList>
    </citation>
    <scope>NUCLEOTIDE SEQUENCE [LARGE SCALE GENOMIC DNA]</scope>
</reference>
<evidence type="ECO:0000313" key="3">
    <source>
        <dbReference type="Proteomes" id="UP000023152"/>
    </source>
</evidence>
<comment type="caution">
    <text evidence="2">The sequence shown here is derived from an EMBL/GenBank/DDBJ whole genome shotgun (WGS) entry which is preliminary data.</text>
</comment>
<evidence type="ECO:0000256" key="1">
    <source>
        <dbReference type="SAM" id="Coils"/>
    </source>
</evidence>
<gene>
    <name evidence="2" type="ORF">RFI_20769</name>
</gene>
<dbReference type="InterPro" id="IPR053729">
    <property type="entry name" value="MAD2L1BP_domain_sf"/>
</dbReference>
<keyword evidence="1" id="KW-0175">Coiled coil</keyword>
<sequence length="148" mass="17781">MTQSLTETTSLTLGFPFEVSYRSDHFLTPPKTRTTKTKNKTVRRTRQKGEKEKEDIKPIILNDRIVLSDKKIMTSERCHYMFMKCLEEILFYRSQIPTRIEEMTEILKNAKEQKNFAQKAKKIEKVKRKKKKIIYFIYFSNQSKKYLI</sequence>
<accession>X6MRW8</accession>
<evidence type="ECO:0000313" key="2">
    <source>
        <dbReference type="EMBL" id="ETO16574.1"/>
    </source>
</evidence>
<proteinExistence type="predicted"/>
<name>X6MRW8_RETFI</name>
<keyword evidence="3" id="KW-1185">Reference proteome</keyword>
<dbReference type="EMBL" id="ASPP01018091">
    <property type="protein sequence ID" value="ETO16574.1"/>
    <property type="molecule type" value="Genomic_DNA"/>
</dbReference>
<organism evidence="2 3">
    <name type="scientific">Reticulomyxa filosa</name>
    <dbReference type="NCBI Taxonomy" id="46433"/>
    <lineage>
        <taxon>Eukaryota</taxon>
        <taxon>Sar</taxon>
        <taxon>Rhizaria</taxon>
        <taxon>Retaria</taxon>
        <taxon>Foraminifera</taxon>
        <taxon>Monothalamids</taxon>
        <taxon>Reticulomyxidae</taxon>
        <taxon>Reticulomyxa</taxon>
    </lineage>
</organism>
<dbReference type="Gene3D" id="3.30.900.20">
    <property type="match status" value="1"/>
</dbReference>
<dbReference type="Proteomes" id="UP000023152">
    <property type="component" value="Unassembled WGS sequence"/>
</dbReference>